<evidence type="ECO:0000313" key="4">
    <source>
        <dbReference type="Proteomes" id="UP000324222"/>
    </source>
</evidence>
<comment type="caution">
    <text evidence="3">The sequence shown here is derived from an EMBL/GenBank/DDBJ whole genome shotgun (WGS) entry which is preliminary data.</text>
</comment>
<dbReference type="EMBL" id="VSRR010001652">
    <property type="protein sequence ID" value="MPC26791.1"/>
    <property type="molecule type" value="Genomic_DNA"/>
</dbReference>
<gene>
    <name evidence="3" type="ORF">E2C01_019941</name>
</gene>
<organism evidence="3 4">
    <name type="scientific">Portunus trituberculatus</name>
    <name type="common">Swimming crab</name>
    <name type="synonym">Neptunus trituberculatus</name>
    <dbReference type="NCBI Taxonomy" id="210409"/>
    <lineage>
        <taxon>Eukaryota</taxon>
        <taxon>Metazoa</taxon>
        <taxon>Ecdysozoa</taxon>
        <taxon>Arthropoda</taxon>
        <taxon>Crustacea</taxon>
        <taxon>Multicrustacea</taxon>
        <taxon>Malacostraca</taxon>
        <taxon>Eumalacostraca</taxon>
        <taxon>Eucarida</taxon>
        <taxon>Decapoda</taxon>
        <taxon>Pleocyemata</taxon>
        <taxon>Brachyura</taxon>
        <taxon>Eubrachyura</taxon>
        <taxon>Portunoidea</taxon>
        <taxon>Portunidae</taxon>
        <taxon>Portuninae</taxon>
        <taxon>Portunus</taxon>
    </lineage>
</organism>
<name>A0A5B7DYS2_PORTR</name>
<evidence type="ECO:0000313" key="3">
    <source>
        <dbReference type="EMBL" id="MPC26791.1"/>
    </source>
</evidence>
<reference evidence="3 4" key="1">
    <citation type="submission" date="2019-05" db="EMBL/GenBank/DDBJ databases">
        <title>Another draft genome of Portunus trituberculatus and its Hox gene families provides insights of decapod evolution.</title>
        <authorList>
            <person name="Jeong J.-H."/>
            <person name="Song I."/>
            <person name="Kim S."/>
            <person name="Choi T."/>
            <person name="Kim D."/>
            <person name="Ryu S."/>
            <person name="Kim W."/>
        </authorList>
    </citation>
    <scope>NUCLEOTIDE SEQUENCE [LARGE SCALE GENOMIC DNA]</scope>
    <source>
        <tissue evidence="3">Muscle</tissue>
    </source>
</reference>
<dbReference type="Proteomes" id="UP000324222">
    <property type="component" value="Unassembled WGS sequence"/>
</dbReference>
<keyword evidence="4" id="KW-1185">Reference proteome</keyword>
<protein>
    <submittedName>
        <fullName evidence="3">Uncharacterized protein</fullName>
    </submittedName>
</protein>
<keyword evidence="1" id="KW-0175">Coiled coil</keyword>
<feature type="region of interest" description="Disordered" evidence="2">
    <location>
        <begin position="271"/>
        <end position="296"/>
    </location>
</feature>
<dbReference type="AlphaFoldDB" id="A0A5B7DYS2"/>
<evidence type="ECO:0000256" key="1">
    <source>
        <dbReference type="SAM" id="Coils"/>
    </source>
</evidence>
<proteinExistence type="predicted"/>
<evidence type="ECO:0000256" key="2">
    <source>
        <dbReference type="SAM" id="MobiDB-lite"/>
    </source>
</evidence>
<feature type="coiled-coil region" evidence="1">
    <location>
        <begin position="214"/>
        <end position="248"/>
    </location>
</feature>
<accession>A0A5B7DYS2</accession>
<sequence>MQKRAICIVEASGAPDTKPQKVKVWVQKTGRWWQCLPRPVFKKVAAFRFHWLDLWHQQTAYTTLPAEFDLASLQKANARSGDALVKMVVTLSYGKATTTEPVAEFLRGLGEEGPRGFVLQLSIAQGDQQPKVKAEESEAVQEQEEVEECEPPLVFRTSVLCKCEDCVLPFWRLLRAYEPRPPKPPPTAMDTYVDIMATECSLLRKEGQVLLKEKRSGKSELAALQAEMDRMEKELDRAEASLAGAGEAEAGEHLEEEFSLIDDELWELLGDGAEEESSSLEGHVSVYGTEEDNTQE</sequence>